<proteinExistence type="predicted"/>
<keyword evidence="1" id="KW-0812">Transmembrane</keyword>
<dbReference type="EMBL" id="LAZR01005550">
    <property type="protein sequence ID" value="KKM99008.1"/>
    <property type="molecule type" value="Genomic_DNA"/>
</dbReference>
<comment type="caution">
    <text evidence="2">The sequence shown here is derived from an EMBL/GenBank/DDBJ whole genome shotgun (WGS) entry which is preliminary data.</text>
</comment>
<protein>
    <submittedName>
        <fullName evidence="2">Uncharacterized protein</fullName>
    </submittedName>
</protein>
<keyword evidence="1" id="KW-0472">Membrane</keyword>
<evidence type="ECO:0000256" key="1">
    <source>
        <dbReference type="SAM" id="Phobius"/>
    </source>
</evidence>
<gene>
    <name evidence="2" type="ORF">LCGC14_1152210</name>
</gene>
<sequence length="282" mass="29343">MPDGTIGQTYEATPATPGKMLKSDDSILNLAQLLQDLLTAAQNIDIDIDSVILNNDEVESLLDQIRELIIVTNNLIAAGDADLAAIEALITAGNALLTTIDADTSGLFTTVGTIGGAHATGVAVLGVKAEGTVPPAVADGQSAALWGDLYGRIVQVFTDLATQTAMITDASPAVMQKQFVTDWATQTAPGDTTAVRGVRDYSNFSISYLIAAIGTSVGLIIWGSFDGGVSYHPIWSATILAADPQDDVVVFENMALTDIYCEFDAEDGGAPTVSWQMGTGNG</sequence>
<dbReference type="AlphaFoldDB" id="A0A0F9M016"/>
<feature type="transmembrane region" description="Helical" evidence="1">
    <location>
        <begin position="206"/>
        <end position="225"/>
    </location>
</feature>
<name>A0A0F9M016_9ZZZZ</name>
<evidence type="ECO:0000313" key="2">
    <source>
        <dbReference type="EMBL" id="KKM99008.1"/>
    </source>
</evidence>
<organism evidence="2">
    <name type="scientific">marine sediment metagenome</name>
    <dbReference type="NCBI Taxonomy" id="412755"/>
    <lineage>
        <taxon>unclassified sequences</taxon>
        <taxon>metagenomes</taxon>
        <taxon>ecological metagenomes</taxon>
    </lineage>
</organism>
<reference evidence="2" key="1">
    <citation type="journal article" date="2015" name="Nature">
        <title>Complex archaea that bridge the gap between prokaryotes and eukaryotes.</title>
        <authorList>
            <person name="Spang A."/>
            <person name="Saw J.H."/>
            <person name="Jorgensen S.L."/>
            <person name="Zaremba-Niedzwiedzka K."/>
            <person name="Martijn J."/>
            <person name="Lind A.E."/>
            <person name="van Eijk R."/>
            <person name="Schleper C."/>
            <person name="Guy L."/>
            <person name="Ettema T.J."/>
        </authorList>
    </citation>
    <scope>NUCLEOTIDE SEQUENCE</scope>
</reference>
<accession>A0A0F9M016</accession>
<keyword evidence="1" id="KW-1133">Transmembrane helix</keyword>